<dbReference type="KEGG" id="cei:CEPID_12295"/>
<accession>A0A0G3GZN0</accession>
<keyword evidence="3" id="KW-1185">Reference proteome</keyword>
<dbReference type="AlphaFoldDB" id="A0A0G3GZN0"/>
<dbReference type="EMBL" id="CP011541">
    <property type="protein sequence ID" value="AKK04282.1"/>
    <property type="molecule type" value="Genomic_DNA"/>
</dbReference>
<evidence type="ECO:0000313" key="3">
    <source>
        <dbReference type="Proteomes" id="UP000035368"/>
    </source>
</evidence>
<reference evidence="2 3" key="1">
    <citation type="submission" date="2015-05" db="EMBL/GenBank/DDBJ databases">
        <title>Complete genome sequence of Corynebacterium epidermidicanis DSM 45586, isolated from the skin of a dog suffering from pruritus.</title>
        <authorList>
            <person name="Ruckert C."/>
            <person name="Albersmeier A."/>
            <person name="Winkler A."/>
            <person name="Tauch A."/>
        </authorList>
    </citation>
    <scope>NUCLEOTIDE SEQUENCE [LARGE SCALE GENOMIC DNA]</scope>
    <source>
        <strain evidence="2 3">DSM 45586</strain>
    </source>
</reference>
<evidence type="ECO:0000256" key="1">
    <source>
        <dbReference type="SAM" id="MobiDB-lite"/>
    </source>
</evidence>
<dbReference type="Proteomes" id="UP000035368">
    <property type="component" value="Chromosome"/>
</dbReference>
<feature type="region of interest" description="Disordered" evidence="1">
    <location>
        <begin position="1"/>
        <end position="21"/>
    </location>
</feature>
<dbReference type="PATRIC" id="fig|1050174.4.peg.2483"/>
<sequence>MKTPHNNQVFPRPLESAPNIKTQEPRVRARGQRQHRGVHLHSSITVMGSKEKPTCRIVLPGFPEPRMRSYLIAAGGDVAKARELYAWNAQMAGAALEQLAHLEVLLRNAVDLQLQEWIREREIGIPWFFMPPFIVAQSEAIETVRERLRQQNRETRDQIIAGLSFGFWTGWFGPKYEELWRQNLRLAFPNGTGQRKEIARLVEQIRKFRNRVAHHDSLLNVDIGFEMEAIFQLARIINVEAASWMKSVDRTRVVGAARPITPKDTVVVPSNDSSPLLEDLHAFVCQAGRYFRQVQYLAIYKDRQICMDVARIKLRRDNVSWNSSEARRLKDSEDRIERKLGKVMEAGLAQGLNHGVYQVFLLSQPGDPQHVQLSGPLTNDKAGRSSAFVRKQRYTSVHDLRHANSVWDLE</sequence>
<protein>
    <submittedName>
        <fullName evidence="2">Abi-like protein</fullName>
    </submittedName>
</protein>
<organism evidence="2 3">
    <name type="scientific">Corynebacterium epidermidicanis</name>
    <dbReference type="NCBI Taxonomy" id="1050174"/>
    <lineage>
        <taxon>Bacteria</taxon>
        <taxon>Bacillati</taxon>
        <taxon>Actinomycetota</taxon>
        <taxon>Actinomycetes</taxon>
        <taxon>Mycobacteriales</taxon>
        <taxon>Corynebacteriaceae</taxon>
        <taxon>Corynebacterium</taxon>
    </lineage>
</organism>
<proteinExistence type="predicted"/>
<evidence type="ECO:0000313" key="2">
    <source>
        <dbReference type="EMBL" id="AKK04282.1"/>
    </source>
</evidence>
<name>A0A0G3GZN0_9CORY</name>
<dbReference type="STRING" id="1050174.CEPID_12295"/>
<gene>
    <name evidence="2" type="ORF">CEPID_12295</name>
</gene>